<evidence type="ECO:0000256" key="2">
    <source>
        <dbReference type="ARBA" id="ARBA00022737"/>
    </source>
</evidence>
<evidence type="ECO:0000256" key="1">
    <source>
        <dbReference type="ARBA" id="ARBA00022723"/>
    </source>
</evidence>
<proteinExistence type="predicted"/>
<evidence type="ECO:0000313" key="6">
    <source>
        <dbReference type="Proteomes" id="UP000324897"/>
    </source>
</evidence>
<dbReference type="PROSITE" id="PS00018">
    <property type="entry name" value="EF_HAND_1"/>
    <property type="match status" value="1"/>
</dbReference>
<dbReference type="Gramene" id="TVU27537">
    <property type="protein sequence ID" value="TVU27537"/>
    <property type="gene ID" value="EJB05_30156"/>
</dbReference>
<dbReference type="InterPro" id="IPR002048">
    <property type="entry name" value="EF_hand_dom"/>
</dbReference>
<keyword evidence="3" id="KW-0106">Calcium</keyword>
<dbReference type="CDD" id="cd00051">
    <property type="entry name" value="EFh"/>
    <property type="match status" value="1"/>
</dbReference>
<keyword evidence="1" id="KW-0479">Metal-binding</keyword>
<dbReference type="AlphaFoldDB" id="A0A5J9UWM1"/>
<evidence type="ECO:0000256" key="3">
    <source>
        <dbReference type="ARBA" id="ARBA00022837"/>
    </source>
</evidence>
<feature type="domain" description="EF-hand" evidence="4">
    <location>
        <begin position="28"/>
        <end position="63"/>
    </location>
</feature>
<evidence type="ECO:0000313" key="5">
    <source>
        <dbReference type="EMBL" id="TVU27537.1"/>
    </source>
</evidence>
<comment type="caution">
    <text evidence="5">The sequence shown here is derived from an EMBL/GenBank/DDBJ whole genome shotgun (WGS) entry which is preliminary data.</text>
</comment>
<dbReference type="OrthoDB" id="26525at2759"/>
<name>A0A5J9UWM1_9POAL</name>
<dbReference type="GO" id="GO:0005509">
    <property type="term" value="F:calcium ion binding"/>
    <property type="evidence" value="ECO:0007669"/>
    <property type="project" value="InterPro"/>
</dbReference>
<dbReference type="EMBL" id="RWGY01000013">
    <property type="protein sequence ID" value="TVU27537.1"/>
    <property type="molecule type" value="Genomic_DNA"/>
</dbReference>
<dbReference type="PROSITE" id="PS50222">
    <property type="entry name" value="EF_HAND_2"/>
    <property type="match status" value="1"/>
</dbReference>
<protein>
    <recommendedName>
        <fullName evidence="4">EF-hand domain-containing protein</fullName>
    </recommendedName>
</protein>
<dbReference type="Gene3D" id="1.10.238.10">
    <property type="entry name" value="EF-hand"/>
    <property type="match status" value="1"/>
</dbReference>
<sequence>MYAAEGEEQCITPASLRRMLSRLGSPQLGMEECEAMICRFDLDGDGVISFDEFRIMMQDGLLRSVQYNIYPLTVLYGLCQIIFQDQLWSRSRIIRSV</sequence>
<dbReference type="InterPro" id="IPR011992">
    <property type="entry name" value="EF-hand-dom_pair"/>
</dbReference>
<keyword evidence="6" id="KW-1185">Reference proteome</keyword>
<dbReference type="InterPro" id="IPR018247">
    <property type="entry name" value="EF_Hand_1_Ca_BS"/>
</dbReference>
<dbReference type="SMART" id="SM00054">
    <property type="entry name" value="EFh"/>
    <property type="match status" value="1"/>
</dbReference>
<dbReference type="PANTHER" id="PTHR10891">
    <property type="entry name" value="EF-HAND CALCIUM-BINDING DOMAIN CONTAINING PROTEIN"/>
    <property type="match status" value="1"/>
</dbReference>
<dbReference type="Proteomes" id="UP000324897">
    <property type="component" value="Chromosome 2"/>
</dbReference>
<feature type="non-terminal residue" evidence="5">
    <location>
        <position position="1"/>
    </location>
</feature>
<keyword evidence="2" id="KW-0677">Repeat</keyword>
<organism evidence="5 6">
    <name type="scientific">Eragrostis curvula</name>
    <name type="common">weeping love grass</name>
    <dbReference type="NCBI Taxonomy" id="38414"/>
    <lineage>
        <taxon>Eukaryota</taxon>
        <taxon>Viridiplantae</taxon>
        <taxon>Streptophyta</taxon>
        <taxon>Embryophyta</taxon>
        <taxon>Tracheophyta</taxon>
        <taxon>Spermatophyta</taxon>
        <taxon>Magnoliopsida</taxon>
        <taxon>Liliopsida</taxon>
        <taxon>Poales</taxon>
        <taxon>Poaceae</taxon>
        <taxon>PACMAD clade</taxon>
        <taxon>Chloridoideae</taxon>
        <taxon>Eragrostideae</taxon>
        <taxon>Eragrostidinae</taxon>
        <taxon>Eragrostis</taxon>
    </lineage>
</organism>
<dbReference type="SUPFAM" id="SSF47473">
    <property type="entry name" value="EF-hand"/>
    <property type="match status" value="1"/>
</dbReference>
<dbReference type="Pfam" id="PF13833">
    <property type="entry name" value="EF-hand_8"/>
    <property type="match status" value="1"/>
</dbReference>
<reference evidence="5 6" key="1">
    <citation type="journal article" date="2019" name="Sci. Rep.">
        <title>A high-quality genome of Eragrostis curvula grass provides insights into Poaceae evolution and supports new strategies to enhance forage quality.</title>
        <authorList>
            <person name="Carballo J."/>
            <person name="Santos B.A.C.M."/>
            <person name="Zappacosta D."/>
            <person name="Garbus I."/>
            <person name="Selva J.P."/>
            <person name="Gallo C.A."/>
            <person name="Diaz A."/>
            <person name="Albertini E."/>
            <person name="Caccamo M."/>
            <person name="Echenique V."/>
        </authorList>
    </citation>
    <scope>NUCLEOTIDE SEQUENCE [LARGE SCALE GENOMIC DNA]</scope>
    <source>
        <strain evidence="6">cv. Victoria</strain>
        <tissue evidence="5">Leaf</tissue>
    </source>
</reference>
<gene>
    <name evidence="5" type="ORF">EJB05_30156</name>
</gene>
<evidence type="ECO:0000259" key="4">
    <source>
        <dbReference type="PROSITE" id="PS50222"/>
    </source>
</evidence>
<accession>A0A5J9UWM1</accession>
<dbReference type="InterPro" id="IPR039647">
    <property type="entry name" value="EF_hand_pair_protein_CML-like"/>
</dbReference>